<gene>
    <name evidence="4" type="ORF">BKCO1_2900091</name>
</gene>
<name>A0A1J9RM18_9PEZI</name>
<feature type="transmembrane region" description="Helical" evidence="2">
    <location>
        <begin position="129"/>
        <end position="150"/>
    </location>
</feature>
<evidence type="ECO:0000256" key="2">
    <source>
        <dbReference type="SAM" id="Phobius"/>
    </source>
</evidence>
<keyword evidence="2" id="KW-1133">Transmembrane helix</keyword>
<dbReference type="STRING" id="236234.A0A1J9RM18"/>
<reference evidence="4 5" key="1">
    <citation type="submission" date="2016-10" db="EMBL/GenBank/DDBJ databases">
        <title>Proteomics and genomics reveal pathogen-plant mechanisms compatible with a hemibiotrophic lifestyle of Diplodia corticola.</title>
        <authorList>
            <person name="Fernandes I."/>
            <person name="De Jonge R."/>
            <person name="Van De Peer Y."/>
            <person name="Devreese B."/>
            <person name="Alves A."/>
            <person name="Esteves A.C."/>
        </authorList>
    </citation>
    <scope>NUCLEOTIDE SEQUENCE [LARGE SCALE GENOMIC DNA]</scope>
    <source>
        <strain evidence="4 5">CBS 112549</strain>
    </source>
</reference>
<comment type="caution">
    <text evidence="4">The sequence shown here is derived from an EMBL/GenBank/DDBJ whole genome shotgun (WGS) entry which is preliminary data.</text>
</comment>
<dbReference type="InterPro" id="IPR005330">
    <property type="entry name" value="MHYT_dom"/>
</dbReference>
<dbReference type="EMBL" id="MNUE01000029">
    <property type="protein sequence ID" value="OJD33619.1"/>
    <property type="molecule type" value="Genomic_DNA"/>
</dbReference>
<feature type="compositionally biased region" description="Low complexity" evidence="1">
    <location>
        <begin position="729"/>
        <end position="749"/>
    </location>
</feature>
<evidence type="ECO:0000256" key="1">
    <source>
        <dbReference type="SAM" id="MobiDB-lite"/>
    </source>
</evidence>
<dbReference type="GeneID" id="31014115"/>
<keyword evidence="5" id="KW-1185">Reference proteome</keyword>
<feature type="transmembrane region" description="Helical" evidence="2">
    <location>
        <begin position="239"/>
        <end position="260"/>
    </location>
</feature>
<dbReference type="RefSeq" id="XP_020129879.1">
    <property type="nucleotide sequence ID" value="XM_020273854.1"/>
</dbReference>
<feature type="compositionally biased region" description="Polar residues" evidence="1">
    <location>
        <begin position="702"/>
        <end position="725"/>
    </location>
</feature>
<evidence type="ECO:0000259" key="3">
    <source>
        <dbReference type="PROSITE" id="PS50924"/>
    </source>
</evidence>
<organism evidence="4 5">
    <name type="scientific">Diplodia corticola</name>
    <dbReference type="NCBI Taxonomy" id="236234"/>
    <lineage>
        <taxon>Eukaryota</taxon>
        <taxon>Fungi</taxon>
        <taxon>Dikarya</taxon>
        <taxon>Ascomycota</taxon>
        <taxon>Pezizomycotina</taxon>
        <taxon>Dothideomycetes</taxon>
        <taxon>Dothideomycetes incertae sedis</taxon>
        <taxon>Botryosphaeriales</taxon>
        <taxon>Botryosphaeriaceae</taxon>
        <taxon>Diplodia</taxon>
    </lineage>
</organism>
<feature type="transmembrane region" description="Helical" evidence="2">
    <location>
        <begin position="165"/>
        <end position="186"/>
    </location>
</feature>
<keyword evidence="2" id="KW-0472">Membrane</keyword>
<dbReference type="Proteomes" id="UP000183809">
    <property type="component" value="Unassembled WGS sequence"/>
</dbReference>
<feature type="domain" description="MHYT" evidence="3">
    <location>
        <begin position="21"/>
        <end position="223"/>
    </location>
</feature>
<accession>A0A1J9RM18</accession>
<evidence type="ECO:0000313" key="4">
    <source>
        <dbReference type="EMBL" id="OJD33619.1"/>
    </source>
</evidence>
<protein>
    <submittedName>
        <fullName evidence="4">Mhyt domain signaling protein</fullName>
    </submittedName>
</protein>
<sequence length="875" mass="97582">MGQVTDPHTSYMIGEMVPFHVDPWIIVASWFVSFVGSTATVELLHRRGSGQGWRNWLQLGACSVSFGVVGIWCMHFVGNRAIELGDGSKEIQLYYSPGFTTLSVFLPVIFLFLGFTVAERFNRTARSLYLSLGITGIFAGLAIVGMHYIGNLGTTTYSLQNDYRHIIGAALIATFSCYVAITLFFHQKEQWINTWARRIPVAAILATAVCGMHWTAAAGTSYRLKQFYHGNERARNNNMIVAIFLCVAALCVCFLLLWLTSRRRRQLADRAQHVVLASATFDMDGKILVTQEGLLPCQKITRKYNQRSFNDEFNVAHPVFQWIFRVTHNWDSVAEFIGIMRQHLRAVGSLRDPSTPTSRGKTLPQEKDGPLPEVDYSVIFREHFCVAAAELASNMGTDIQNLGTLWEDILMTGTTVAEVKTKTVRRSSKAPSEDVEAAAGLTIPAPALFGRGQLMFVVRQLQKKEECADLIASGYRWATIDQVGDLLSRSMQVSRLELSRTVERLRKFNSRQDGLSNPGTWLAFFAMRPALKPSSGSWDVLVPKDEPYHLPKVNISEDAPQDSTFPLLHRMNNLSIADCLRFLNSGLNAQKTEKVWTEDQAAFAERMRDGINQLQQAVPEQFFRSALFSARPMRDYTAGTPRPGTIFSFCIIPDVHISSIKSAQLMYTPLSFFRCRQRIHRGSPDHAVLAHCIHREFNEIRAQQQKDNGQKASKIGSSRPLSRQSIGMPRFSSRSGRSSPKPKSGGLKSWLGGMSGANSRRDSGLQPDSASERELVSMDDMLKRISAETCDRDRDRDRNRNHSVSLPYGGRCGGGGGLGGIMVSQDIRIDDGGKEDSVMQLTELGVRSEAGQGGKEEDTFADELFEITSAAWRRS</sequence>
<dbReference type="PANTHER" id="PTHR35152:SF1">
    <property type="entry name" value="DOMAIN SIGNALLING PROTEIN, PUTATIVE (AFU_ORTHOLOGUE AFUA_5G11310)-RELATED"/>
    <property type="match status" value="1"/>
</dbReference>
<dbReference type="OrthoDB" id="264015at2759"/>
<feature type="transmembrane region" description="Helical" evidence="2">
    <location>
        <begin position="24"/>
        <end position="44"/>
    </location>
</feature>
<evidence type="ECO:0000313" key="5">
    <source>
        <dbReference type="Proteomes" id="UP000183809"/>
    </source>
</evidence>
<keyword evidence="2" id="KW-0812">Transmembrane</keyword>
<proteinExistence type="predicted"/>
<dbReference type="Pfam" id="PF03707">
    <property type="entry name" value="MHYT"/>
    <property type="match status" value="2"/>
</dbReference>
<dbReference type="PROSITE" id="PS50924">
    <property type="entry name" value="MHYT"/>
    <property type="match status" value="1"/>
</dbReference>
<feature type="transmembrane region" description="Helical" evidence="2">
    <location>
        <begin position="198"/>
        <end position="219"/>
    </location>
</feature>
<dbReference type="AlphaFoldDB" id="A0A1J9RM18"/>
<feature type="region of interest" description="Disordered" evidence="1">
    <location>
        <begin position="702"/>
        <end position="777"/>
    </location>
</feature>
<feature type="transmembrane region" description="Helical" evidence="2">
    <location>
        <begin position="98"/>
        <end position="117"/>
    </location>
</feature>
<dbReference type="PANTHER" id="PTHR35152">
    <property type="entry name" value="DOMAIN SIGNALLING PROTEIN, PUTATIVE (AFU_ORTHOLOGUE AFUA_5G11310)-RELATED"/>
    <property type="match status" value="1"/>
</dbReference>
<feature type="transmembrane region" description="Helical" evidence="2">
    <location>
        <begin position="56"/>
        <end position="78"/>
    </location>
</feature>